<name>A0A2X1VGL5_9BURK</name>
<evidence type="ECO:0000313" key="3">
    <source>
        <dbReference type="Proteomes" id="UP000250242"/>
    </source>
</evidence>
<proteinExistence type="predicted"/>
<evidence type="ECO:0000313" key="2">
    <source>
        <dbReference type="EMBL" id="SPY09325.1"/>
    </source>
</evidence>
<organism evidence="1 3">
    <name type="scientific">Oligella urethralis</name>
    <dbReference type="NCBI Taxonomy" id="90245"/>
    <lineage>
        <taxon>Bacteria</taxon>
        <taxon>Pseudomonadati</taxon>
        <taxon>Pseudomonadota</taxon>
        <taxon>Betaproteobacteria</taxon>
        <taxon>Burkholderiales</taxon>
        <taxon>Alcaligenaceae</taxon>
        <taxon>Oligella</taxon>
    </lineage>
</organism>
<evidence type="ECO:0000313" key="1">
    <source>
        <dbReference type="EMBL" id="SPY07500.1"/>
    </source>
</evidence>
<dbReference type="Proteomes" id="UP000250242">
    <property type="component" value="Unassembled WGS sequence"/>
</dbReference>
<dbReference type="EMBL" id="UATH01000001">
    <property type="protein sequence ID" value="SPY09325.1"/>
    <property type="molecule type" value="Genomic_DNA"/>
</dbReference>
<sequence length="51" mass="5886">MWVNGIEVVPAIINKLAPSDPKRLLQGEEMSIYQHNIVGILNYLICDQEYR</sequence>
<accession>A0A2X1VGL5</accession>
<reference evidence="1 3" key="1">
    <citation type="submission" date="2018-06" db="EMBL/GenBank/DDBJ databases">
        <authorList>
            <consortium name="Pathogen Informatics"/>
            <person name="Doyle S."/>
        </authorList>
    </citation>
    <scope>NUCLEOTIDE SEQUENCE [LARGE SCALE GENOMIC DNA]</scope>
    <source>
        <strain evidence="1 3">NCTC11009</strain>
    </source>
</reference>
<protein>
    <submittedName>
        <fullName evidence="1">Uncharacterized protein</fullName>
    </submittedName>
</protein>
<dbReference type="AlphaFoldDB" id="A0A2X1VGL5"/>
<dbReference type="EMBL" id="UATH01000001">
    <property type="protein sequence ID" value="SPY07500.1"/>
    <property type="molecule type" value="Genomic_DNA"/>
</dbReference>
<gene>
    <name evidence="1" type="ORF">NCTC11009_00708</name>
    <name evidence="2" type="ORF">NCTC11009_02590</name>
</gene>